<dbReference type="Proteomes" id="UP001500185">
    <property type="component" value="Unassembled WGS sequence"/>
</dbReference>
<reference evidence="2" key="1">
    <citation type="journal article" date="2019" name="Int. J. Syst. Evol. Microbiol.">
        <title>The Global Catalogue of Microorganisms (GCM) 10K type strain sequencing project: providing services to taxonomists for standard genome sequencing and annotation.</title>
        <authorList>
            <consortium name="The Broad Institute Genomics Platform"/>
            <consortium name="The Broad Institute Genome Sequencing Center for Infectious Disease"/>
            <person name="Wu L."/>
            <person name="Ma J."/>
        </authorList>
    </citation>
    <scope>NUCLEOTIDE SEQUENCE [LARGE SCALE GENOMIC DNA]</scope>
    <source>
        <strain evidence="2">JCM 16231</strain>
    </source>
</reference>
<name>A0ABP3VDL4_9FLAO</name>
<sequence length="40" mass="4990">MDADFLEEYDEKDEDTFYYDKKPKNTTIDEYGLSYKFYCR</sequence>
<gene>
    <name evidence="1" type="ORF">GCM10009433_02980</name>
</gene>
<proteinExistence type="predicted"/>
<organism evidence="1 2">
    <name type="scientific">Psychroflexus lacisalsi</name>
    <dbReference type="NCBI Taxonomy" id="503928"/>
    <lineage>
        <taxon>Bacteria</taxon>
        <taxon>Pseudomonadati</taxon>
        <taxon>Bacteroidota</taxon>
        <taxon>Flavobacteriia</taxon>
        <taxon>Flavobacteriales</taxon>
        <taxon>Flavobacteriaceae</taxon>
        <taxon>Psychroflexus</taxon>
    </lineage>
</organism>
<comment type="caution">
    <text evidence="1">The sequence shown here is derived from an EMBL/GenBank/DDBJ whole genome shotgun (WGS) entry which is preliminary data.</text>
</comment>
<accession>A0ABP3VDL4</accession>
<evidence type="ECO:0000313" key="2">
    <source>
        <dbReference type="Proteomes" id="UP001500185"/>
    </source>
</evidence>
<protein>
    <submittedName>
        <fullName evidence="1">Uncharacterized protein</fullName>
    </submittedName>
</protein>
<evidence type="ECO:0000313" key="1">
    <source>
        <dbReference type="EMBL" id="GAA0752154.1"/>
    </source>
</evidence>
<keyword evidence="2" id="KW-1185">Reference proteome</keyword>
<dbReference type="EMBL" id="BAAAGG010000002">
    <property type="protein sequence ID" value="GAA0752154.1"/>
    <property type="molecule type" value="Genomic_DNA"/>
</dbReference>